<evidence type="ECO:0000313" key="3">
    <source>
        <dbReference type="Proteomes" id="UP000039865"/>
    </source>
</evidence>
<accession>A0A078B7B5</accession>
<dbReference type="AlphaFoldDB" id="A0A078B7B5"/>
<dbReference type="InParanoid" id="A0A078B7B5"/>
<gene>
    <name evidence="2" type="primary">Contig19724.g20919</name>
    <name evidence="2" type="ORF">STYLEM_19446</name>
</gene>
<proteinExistence type="predicted"/>
<reference evidence="2 3" key="1">
    <citation type="submission" date="2014-06" db="EMBL/GenBank/DDBJ databases">
        <authorList>
            <person name="Swart Estienne"/>
        </authorList>
    </citation>
    <scope>NUCLEOTIDE SEQUENCE [LARGE SCALE GENOMIC DNA]</scope>
    <source>
        <strain evidence="2 3">130c</strain>
    </source>
</reference>
<feature type="region of interest" description="Disordered" evidence="1">
    <location>
        <begin position="63"/>
        <end position="90"/>
    </location>
</feature>
<feature type="region of interest" description="Disordered" evidence="1">
    <location>
        <begin position="601"/>
        <end position="623"/>
    </location>
</feature>
<dbReference type="Proteomes" id="UP000039865">
    <property type="component" value="Unassembled WGS sequence"/>
</dbReference>
<evidence type="ECO:0000256" key="1">
    <source>
        <dbReference type="SAM" id="MobiDB-lite"/>
    </source>
</evidence>
<dbReference type="EMBL" id="CCKQ01018348">
    <property type="protein sequence ID" value="CDW90304.1"/>
    <property type="molecule type" value="Genomic_DNA"/>
</dbReference>
<name>A0A078B7B5_STYLE</name>
<organism evidence="2 3">
    <name type="scientific">Stylonychia lemnae</name>
    <name type="common">Ciliate</name>
    <dbReference type="NCBI Taxonomy" id="5949"/>
    <lineage>
        <taxon>Eukaryota</taxon>
        <taxon>Sar</taxon>
        <taxon>Alveolata</taxon>
        <taxon>Ciliophora</taxon>
        <taxon>Intramacronucleata</taxon>
        <taxon>Spirotrichea</taxon>
        <taxon>Stichotrichia</taxon>
        <taxon>Sporadotrichida</taxon>
        <taxon>Oxytrichidae</taxon>
        <taxon>Stylonychinae</taxon>
        <taxon>Stylonychia</taxon>
    </lineage>
</organism>
<keyword evidence="3" id="KW-1185">Reference proteome</keyword>
<protein>
    <submittedName>
        <fullName evidence="2">Uncharacterized protein</fullName>
    </submittedName>
</protein>
<feature type="region of interest" description="Disordered" evidence="1">
    <location>
        <begin position="362"/>
        <end position="383"/>
    </location>
</feature>
<feature type="compositionally biased region" description="Polar residues" evidence="1">
    <location>
        <begin position="362"/>
        <end position="379"/>
    </location>
</feature>
<sequence>MFEVESSVDDHKELDKSIADQYPILADGQIDKINLSTLEKNIRSDKYKYYAHNLKYFKDYSQLNNNSSRADHGKQNKRDGRSQGDQSRAEMKNQFTKFQEIDNIRSKRNEDESLKQMFGADPLEVLYKQKNLHHGNNKGKSNFLNSKDPNRVSNIFYEKGYSLGKVGMYHKGLGLSHNLLHAVQKHRDEEDTIRSKSYKKMKGFEILTPIYQKPSHKGLGSARTMQYLEVGAQSTIQQPLDKIFLLDDIQITKKFMSIDRIDDFGLLIDKQKQQIEANTNLPVYSKNDLDALLLTENKPKFTLRDLSSKGVDIKDIFKQICPDMFQTSKNSPINSNDKKGMLLQKERSSKRGSQILVQNQNEQGAASFRQRLSPTQSPKLQLPSILKEKDVANEVAQSNPIMSATKQTFKSLDETLQDSLKSPKEGGGNGKSKRIKLTNKDIAIKFKNIKDIQSLTARQQQDGQPSNLIDILMKFKDLYEYNSDVAKFQVSTINTRRQAEGRAANPHYVNLFETNRRITKHIKEQQDSIIHQEYELNLNTKKKNPLIVKSHSTSMLIPKIRHQDTNDTNEFTIPSQDIIDQSAFRPDLPQVQSLLDTMRSEGFDQHSITQNQEKPKKLRHKRKSDDFTNLDQRDMNNLSSGDENIFAVDYEANKQVLPKIIDMHFIRHGDYLPLQELENKIKTFREYGEKSKSVYNMLKEKQRNDRKKFLEREEEKYREKIKGVKFDKEEKEWELERVKQIKESHKFKKNLQSHLEKGKMMSERQFKQKLNVLDVKFTKEFIKEDALENRLFEKEKLKIKQDIYLTRQHNKEMRKKVMFNRKNPDLNLFKD</sequence>
<feature type="compositionally biased region" description="Basic and acidic residues" evidence="1">
    <location>
        <begin position="69"/>
        <end position="90"/>
    </location>
</feature>
<evidence type="ECO:0000313" key="2">
    <source>
        <dbReference type="EMBL" id="CDW90304.1"/>
    </source>
</evidence>